<dbReference type="InterPro" id="IPR008927">
    <property type="entry name" value="6-PGluconate_DH-like_C_sf"/>
</dbReference>
<evidence type="ECO:0000313" key="10">
    <source>
        <dbReference type="EMBL" id="CAB4956462.1"/>
    </source>
</evidence>
<dbReference type="InterPro" id="IPR045865">
    <property type="entry name" value="ACT-like_dom_sf"/>
</dbReference>
<gene>
    <name evidence="5" type="ORF">UFOPK1824_00074</name>
    <name evidence="6" type="ORF">UFOPK2340_00709</name>
    <name evidence="7" type="ORF">UFOPK2772_00521</name>
    <name evidence="8" type="ORF">UFOPK3027_00857</name>
    <name evidence="9" type="ORF">UFOPK3256_00228</name>
    <name evidence="10" type="ORF">UFOPK3827_00926</name>
    <name evidence="11" type="ORF">UFOPK3982_00818</name>
    <name evidence="12" type="ORF">UFOPK4120_00518</name>
    <name evidence="13" type="ORF">UFOPK4404_00441</name>
</gene>
<proteinExistence type="predicted"/>
<dbReference type="InterPro" id="IPR003099">
    <property type="entry name" value="Prephen_DH"/>
</dbReference>
<dbReference type="InterPro" id="IPR036291">
    <property type="entry name" value="NAD(P)-bd_dom_sf"/>
</dbReference>
<dbReference type="Gene3D" id="3.40.50.720">
    <property type="entry name" value="NAD(P)-binding Rossmann-like Domain"/>
    <property type="match status" value="1"/>
</dbReference>
<dbReference type="PROSITE" id="PS51176">
    <property type="entry name" value="PDH_ADH"/>
    <property type="match status" value="1"/>
</dbReference>
<feature type="domain" description="Prephenate/arogenate dehydrogenase" evidence="4">
    <location>
        <begin position="12"/>
        <end position="291"/>
    </location>
</feature>
<dbReference type="InterPro" id="IPR050812">
    <property type="entry name" value="Preph/Arog_dehydrog"/>
</dbReference>
<evidence type="ECO:0000313" key="13">
    <source>
        <dbReference type="EMBL" id="CAB5070915.1"/>
    </source>
</evidence>
<dbReference type="EMBL" id="CAFBNM010000007">
    <property type="protein sequence ID" value="CAB4956462.1"/>
    <property type="molecule type" value="Genomic_DNA"/>
</dbReference>
<dbReference type="EMBL" id="CAFAZW010000002">
    <property type="protein sequence ID" value="CAB4839850.1"/>
    <property type="molecule type" value="Genomic_DNA"/>
</dbReference>
<comment type="pathway">
    <text evidence="3">Amino-acid biosynthesis.</text>
</comment>
<evidence type="ECO:0000313" key="8">
    <source>
        <dbReference type="EMBL" id="CAB4804295.1"/>
    </source>
</evidence>
<dbReference type="InterPro" id="IPR046825">
    <property type="entry name" value="PDH_C"/>
</dbReference>
<keyword evidence="2" id="KW-0057">Aromatic amino acid biosynthesis</keyword>
<dbReference type="EMBL" id="CAFBOO010000006">
    <property type="protein sequence ID" value="CAB4986744.1"/>
    <property type="molecule type" value="Genomic_DNA"/>
</dbReference>
<dbReference type="SUPFAM" id="SSF51735">
    <property type="entry name" value="NAD(P)-binding Rossmann-fold domains"/>
    <property type="match status" value="1"/>
</dbReference>
<evidence type="ECO:0000313" key="5">
    <source>
        <dbReference type="EMBL" id="CAB4591230.1"/>
    </source>
</evidence>
<dbReference type="SUPFAM" id="SSF55021">
    <property type="entry name" value="ACT-like"/>
    <property type="match status" value="1"/>
</dbReference>
<dbReference type="AlphaFoldDB" id="A0A6J6FSB0"/>
<protein>
    <submittedName>
        <fullName evidence="5">Unannotated protein</fullName>
    </submittedName>
</protein>
<organism evidence="5">
    <name type="scientific">freshwater metagenome</name>
    <dbReference type="NCBI Taxonomy" id="449393"/>
    <lineage>
        <taxon>unclassified sequences</taxon>
        <taxon>metagenomes</taxon>
        <taxon>ecological metagenomes</taxon>
    </lineage>
</organism>
<dbReference type="EMBL" id="CAFBPO010000004">
    <property type="protein sequence ID" value="CAB5015612.1"/>
    <property type="molecule type" value="Genomic_DNA"/>
</dbReference>
<evidence type="ECO:0000313" key="6">
    <source>
        <dbReference type="EMBL" id="CAB4675212.1"/>
    </source>
</evidence>
<dbReference type="InterPro" id="IPR046826">
    <property type="entry name" value="PDH_N"/>
</dbReference>
<evidence type="ECO:0000256" key="3">
    <source>
        <dbReference type="ARBA" id="ARBA00029440"/>
    </source>
</evidence>
<evidence type="ECO:0000259" key="4">
    <source>
        <dbReference type="PROSITE" id="PS51176"/>
    </source>
</evidence>
<dbReference type="PANTHER" id="PTHR21363:SF0">
    <property type="entry name" value="PREPHENATE DEHYDROGENASE [NADP(+)]"/>
    <property type="match status" value="1"/>
</dbReference>
<reference evidence="5" key="1">
    <citation type="submission" date="2020-05" db="EMBL/GenBank/DDBJ databases">
        <authorList>
            <person name="Chiriac C."/>
            <person name="Salcher M."/>
            <person name="Ghai R."/>
            <person name="Kavagutti S V."/>
        </authorList>
    </citation>
    <scope>NUCLEOTIDE SEQUENCE</scope>
</reference>
<evidence type="ECO:0000313" key="9">
    <source>
        <dbReference type="EMBL" id="CAB4839850.1"/>
    </source>
</evidence>
<keyword evidence="2" id="KW-0028">Amino-acid biosynthesis</keyword>
<evidence type="ECO:0000256" key="2">
    <source>
        <dbReference type="ARBA" id="ARBA00023141"/>
    </source>
</evidence>
<dbReference type="GO" id="GO:0008977">
    <property type="term" value="F:prephenate dehydrogenase (NAD+) activity"/>
    <property type="evidence" value="ECO:0007669"/>
    <property type="project" value="InterPro"/>
</dbReference>
<evidence type="ECO:0000313" key="11">
    <source>
        <dbReference type="EMBL" id="CAB4986744.1"/>
    </source>
</evidence>
<dbReference type="Pfam" id="PF20463">
    <property type="entry name" value="PDH_C"/>
    <property type="match status" value="1"/>
</dbReference>
<dbReference type="Pfam" id="PF02153">
    <property type="entry name" value="PDH_N"/>
    <property type="match status" value="1"/>
</dbReference>
<name>A0A6J6FSB0_9ZZZZ</name>
<dbReference type="GO" id="GO:0070403">
    <property type="term" value="F:NAD+ binding"/>
    <property type="evidence" value="ECO:0007669"/>
    <property type="project" value="InterPro"/>
</dbReference>
<dbReference type="EMBL" id="CAEZYT010000021">
    <property type="protein sequence ID" value="CAB4734110.1"/>
    <property type="molecule type" value="Genomic_DNA"/>
</dbReference>
<keyword evidence="1" id="KW-0560">Oxidoreductase</keyword>
<dbReference type="GO" id="GO:0004665">
    <property type="term" value="F:prephenate dehydrogenase (NADP+) activity"/>
    <property type="evidence" value="ECO:0007669"/>
    <property type="project" value="InterPro"/>
</dbReference>
<dbReference type="SUPFAM" id="SSF48179">
    <property type="entry name" value="6-phosphogluconate dehydrogenase C-terminal domain-like"/>
    <property type="match status" value="1"/>
</dbReference>
<dbReference type="EMBL" id="CAFAAN010000006">
    <property type="protein sequence ID" value="CAB4804295.1"/>
    <property type="molecule type" value="Genomic_DNA"/>
</dbReference>
<evidence type="ECO:0000256" key="1">
    <source>
        <dbReference type="ARBA" id="ARBA00023002"/>
    </source>
</evidence>
<evidence type="ECO:0000313" key="7">
    <source>
        <dbReference type="EMBL" id="CAB4734110.1"/>
    </source>
</evidence>
<dbReference type="GO" id="GO:0006571">
    <property type="term" value="P:tyrosine biosynthetic process"/>
    <property type="evidence" value="ECO:0007669"/>
    <property type="project" value="InterPro"/>
</dbReference>
<sequence length="362" mass="37798">MSPKTPQSGEFASIKIIGSGLIGTSIGLALANKGVSVEMADIDPKAAKLASDLVVSAPVANPEIILYAGPSSGLKTCLESEFKVNKEVKFIDIGSVKTKSLLDVSQSSVPTRQFLATHPMAGREVGGAQSARGDLFQSRSWIYMPTDLAGAPIDPDLIAAGLWLIQTLGASAVAMSAERHDRAVALVSHLPQVTASLLAAQLVNVETELLDLAGAGLRDTTRIAASSPALWDEILNSNSSELLPLLINLQSDLGAFIARLGAAASVSDLIERGNQGRSKIPGKHGGAAREYALLPVVIEDKPGQLAALFDECAIAKVNVEDLAIEHSPGQFTGLITLALSAKDAQILQAHLTNSGWSVHAPR</sequence>
<evidence type="ECO:0000313" key="12">
    <source>
        <dbReference type="EMBL" id="CAB5015612.1"/>
    </source>
</evidence>
<dbReference type="Gene3D" id="3.30.70.260">
    <property type="match status" value="1"/>
</dbReference>
<accession>A0A6J6FSB0</accession>
<dbReference type="EMBL" id="CAEZUM010000002">
    <property type="protein sequence ID" value="CAB4591230.1"/>
    <property type="molecule type" value="Genomic_DNA"/>
</dbReference>
<dbReference type="EMBL" id="CAEZXC010000031">
    <property type="protein sequence ID" value="CAB4675212.1"/>
    <property type="molecule type" value="Genomic_DNA"/>
</dbReference>
<dbReference type="EMBL" id="CAFBQY010000004">
    <property type="protein sequence ID" value="CAB5070915.1"/>
    <property type="molecule type" value="Genomic_DNA"/>
</dbReference>
<dbReference type="Gene3D" id="1.10.3660.10">
    <property type="entry name" value="6-phosphogluconate dehydrogenase C-terminal like domain"/>
    <property type="match status" value="1"/>
</dbReference>
<dbReference type="PANTHER" id="PTHR21363">
    <property type="entry name" value="PREPHENATE DEHYDROGENASE"/>
    <property type="match status" value="1"/>
</dbReference>